<name>A0ABR8EX14_NOSLI</name>
<gene>
    <name evidence="1" type="ORF">H6G95_16440</name>
</gene>
<dbReference type="Gene3D" id="1.10.1220.10">
    <property type="entry name" value="Met repressor-like"/>
    <property type="match status" value="2"/>
</dbReference>
<dbReference type="InterPro" id="IPR010985">
    <property type="entry name" value="Ribbon_hlx_hlx"/>
</dbReference>
<evidence type="ECO:0000313" key="2">
    <source>
        <dbReference type="Proteomes" id="UP000604661"/>
    </source>
</evidence>
<organism evidence="1 2">
    <name type="scientific">Nostoc linckia FACHB-391</name>
    <dbReference type="NCBI Taxonomy" id="2692906"/>
    <lineage>
        <taxon>Bacteria</taxon>
        <taxon>Bacillati</taxon>
        <taxon>Cyanobacteriota</taxon>
        <taxon>Cyanophyceae</taxon>
        <taxon>Nostocales</taxon>
        <taxon>Nostocaceae</taxon>
        <taxon>Nostoc</taxon>
    </lineage>
</organism>
<dbReference type="SUPFAM" id="SSF47598">
    <property type="entry name" value="Ribbon-helix-helix"/>
    <property type="match status" value="2"/>
</dbReference>
<dbReference type="RefSeq" id="WP_190894523.1">
    <property type="nucleotide sequence ID" value="NZ_JACJTE010000016.1"/>
</dbReference>
<comment type="caution">
    <text evidence="1">The sequence shown here is derived from an EMBL/GenBank/DDBJ whole genome shotgun (WGS) entry which is preliminary data.</text>
</comment>
<reference evidence="1 2" key="1">
    <citation type="journal article" date="2020" name="ISME J.">
        <title>Comparative genomics reveals insights into cyanobacterial evolution and habitat adaptation.</title>
        <authorList>
            <person name="Chen M.Y."/>
            <person name="Teng W.K."/>
            <person name="Zhao L."/>
            <person name="Hu C.X."/>
            <person name="Zhou Y.K."/>
            <person name="Han B.P."/>
            <person name="Song L.R."/>
            <person name="Shu W.S."/>
        </authorList>
    </citation>
    <scope>NUCLEOTIDE SEQUENCE [LARGE SCALE GENOMIC DNA]</scope>
    <source>
        <strain evidence="1 2">FACHB-391</strain>
    </source>
</reference>
<protein>
    <submittedName>
        <fullName evidence="1">Uncharacterized protein</fullName>
    </submittedName>
</protein>
<dbReference type="InterPro" id="IPR013321">
    <property type="entry name" value="Arc_rbn_hlx_hlx"/>
</dbReference>
<dbReference type="EMBL" id="JACJTE010000016">
    <property type="protein sequence ID" value="MBD2562171.1"/>
    <property type="molecule type" value="Genomic_DNA"/>
</dbReference>
<keyword evidence="2" id="KW-1185">Reference proteome</keyword>
<accession>A0ABR8EX14</accession>
<proteinExistence type="predicted"/>
<dbReference type="Proteomes" id="UP000604661">
    <property type="component" value="Unassembled WGS sequence"/>
</dbReference>
<evidence type="ECO:0000313" key="1">
    <source>
        <dbReference type="EMBL" id="MBD2562171.1"/>
    </source>
</evidence>
<sequence>MAKNKSEEIVVIKGAIPKALKLQFKVVCVQKELEMSEVLENLIKRWIQTDTPVIELSVDWLNQELEDVKAYVPKSLKHQFKLLCTKKRITIRSTLHVLIEQWLQMEVASQFYINADRKNSL</sequence>